<evidence type="ECO:0000313" key="2">
    <source>
        <dbReference type="EMBL" id="TNX92167.1"/>
    </source>
</evidence>
<gene>
    <name evidence="2" type="ORF">FHY67_08375</name>
</gene>
<accession>A0A8H2K1E6</accession>
<reference evidence="2 3" key="1">
    <citation type="submission" date="2019-06" db="EMBL/GenBank/DDBJ databases">
        <title>Genome of Acinetobacter radioresistens APH1, a phenol degrading strain.</title>
        <authorList>
            <person name="Liu Y."/>
        </authorList>
    </citation>
    <scope>NUCLEOTIDE SEQUENCE [LARGE SCALE GENOMIC DNA]</scope>
    <source>
        <strain evidence="2 3">APH1</strain>
    </source>
</reference>
<protein>
    <submittedName>
        <fullName evidence="2">DUF3987 domain-containing protein</fullName>
    </submittedName>
</protein>
<name>A0A8H2K1E6_ACIRA</name>
<proteinExistence type="predicted"/>
<evidence type="ECO:0000313" key="3">
    <source>
        <dbReference type="Proteomes" id="UP000314285"/>
    </source>
</evidence>
<dbReference type="EMBL" id="VFBM01000005">
    <property type="protein sequence ID" value="TNX92167.1"/>
    <property type="molecule type" value="Genomic_DNA"/>
</dbReference>
<feature type="region of interest" description="Disordered" evidence="1">
    <location>
        <begin position="1"/>
        <end position="28"/>
    </location>
</feature>
<dbReference type="AlphaFoldDB" id="A0A8H2K1E6"/>
<dbReference type="Proteomes" id="UP000314285">
    <property type="component" value="Unassembled WGS sequence"/>
</dbReference>
<dbReference type="InterPro" id="IPR025048">
    <property type="entry name" value="DUF3987"/>
</dbReference>
<organism evidence="2 3">
    <name type="scientific">Acinetobacter radioresistens</name>
    <dbReference type="NCBI Taxonomy" id="40216"/>
    <lineage>
        <taxon>Bacteria</taxon>
        <taxon>Pseudomonadati</taxon>
        <taxon>Pseudomonadota</taxon>
        <taxon>Gammaproteobacteria</taxon>
        <taxon>Moraxellales</taxon>
        <taxon>Moraxellaceae</taxon>
        <taxon>Acinetobacter</taxon>
    </lineage>
</organism>
<comment type="caution">
    <text evidence="2">The sequence shown here is derived from an EMBL/GenBank/DDBJ whole genome shotgun (WGS) entry which is preliminary data.</text>
</comment>
<sequence length="378" mass="43015">MPKKKKSKISNDVKKSLNSNAEKKLKANKPQETKLIQFESVIPFEEKEVKVNVLQKEMMPATLSKYVFDTAYGADCMPPDFIATSLLVALGTVIGAKLEMRPKQNATFGVIPNIWGVIIAEPSQKKSFAINAGMYFLKQIQEQEFERYKKELKDSDNEEVTPPRYLYLNDSTPEALAEKQKNNPYGLAIVRDELMGLLVSLEKNDGEGRAYFLEGWNGNSSYTFSRIGRGDGYIKNHCLSVVGAIQPEKLNTYMREKATASKNDGFLQRFQVMVYPEPSIGKFTDIAPDIENRNAVKNIFERLYFLSDEDISEIATEVDPETKRGILRFDIEAQEKYIAWFNAMSEKKSNEQNSLLVEHLGKYEKLLLAIVLIFIWLG</sequence>
<feature type="compositionally biased region" description="Basic and acidic residues" evidence="1">
    <location>
        <begin position="9"/>
        <end position="28"/>
    </location>
</feature>
<dbReference type="Pfam" id="PF13148">
    <property type="entry name" value="DUF3987"/>
    <property type="match status" value="2"/>
</dbReference>
<dbReference type="RefSeq" id="WP_026056630.1">
    <property type="nucleotide sequence ID" value="NZ_CP027365.1"/>
</dbReference>
<evidence type="ECO:0000256" key="1">
    <source>
        <dbReference type="SAM" id="MobiDB-lite"/>
    </source>
</evidence>